<dbReference type="Proteomes" id="UP001595904">
    <property type="component" value="Unassembled WGS sequence"/>
</dbReference>
<evidence type="ECO:0000256" key="4">
    <source>
        <dbReference type="ARBA" id="ARBA00022989"/>
    </source>
</evidence>
<name>A0ABV8SZ42_9GAMM</name>
<organism evidence="8 9">
    <name type="scientific">Steroidobacter flavus</name>
    <dbReference type="NCBI Taxonomy" id="1842136"/>
    <lineage>
        <taxon>Bacteria</taxon>
        <taxon>Pseudomonadati</taxon>
        <taxon>Pseudomonadota</taxon>
        <taxon>Gammaproteobacteria</taxon>
        <taxon>Steroidobacterales</taxon>
        <taxon>Steroidobacteraceae</taxon>
        <taxon>Steroidobacter</taxon>
    </lineage>
</organism>
<feature type="transmembrane region" description="Helical" evidence="6">
    <location>
        <begin position="167"/>
        <end position="187"/>
    </location>
</feature>
<feature type="transmembrane region" description="Helical" evidence="6">
    <location>
        <begin position="354"/>
        <end position="376"/>
    </location>
</feature>
<dbReference type="Gene3D" id="1.20.1250.20">
    <property type="entry name" value="MFS general substrate transporter like domains"/>
    <property type="match status" value="1"/>
</dbReference>
<dbReference type="InterPro" id="IPR044770">
    <property type="entry name" value="MFS_spinster-like"/>
</dbReference>
<evidence type="ECO:0000256" key="2">
    <source>
        <dbReference type="ARBA" id="ARBA00022448"/>
    </source>
</evidence>
<keyword evidence="3 6" id="KW-0812">Transmembrane</keyword>
<dbReference type="InterPro" id="IPR020846">
    <property type="entry name" value="MFS_dom"/>
</dbReference>
<protein>
    <submittedName>
        <fullName evidence="8">MFS transporter</fullName>
    </submittedName>
</protein>
<evidence type="ECO:0000256" key="6">
    <source>
        <dbReference type="SAM" id="Phobius"/>
    </source>
</evidence>
<keyword evidence="5 6" id="KW-0472">Membrane</keyword>
<dbReference type="PROSITE" id="PS50850">
    <property type="entry name" value="MFS"/>
    <property type="match status" value="1"/>
</dbReference>
<evidence type="ECO:0000313" key="8">
    <source>
        <dbReference type="EMBL" id="MFC4311903.1"/>
    </source>
</evidence>
<keyword evidence="4 6" id="KW-1133">Transmembrane helix</keyword>
<feature type="transmembrane region" description="Helical" evidence="6">
    <location>
        <begin position="255"/>
        <end position="281"/>
    </location>
</feature>
<evidence type="ECO:0000256" key="5">
    <source>
        <dbReference type="ARBA" id="ARBA00023136"/>
    </source>
</evidence>
<comment type="subcellular location">
    <subcellularLocation>
        <location evidence="1">Membrane</location>
        <topology evidence="1">Multi-pass membrane protein</topology>
    </subcellularLocation>
</comment>
<keyword evidence="2" id="KW-0813">Transport</keyword>
<dbReference type="RefSeq" id="WP_380600847.1">
    <property type="nucleotide sequence ID" value="NZ_JBHSDU010000010.1"/>
</dbReference>
<dbReference type="PANTHER" id="PTHR23505:SF79">
    <property type="entry name" value="PROTEIN SPINSTER"/>
    <property type="match status" value="1"/>
</dbReference>
<sequence length="456" mass="48468">MADNLARRVIPAAESVPTMAMDAEKQWPPSRTAWYVAIMLMLANTLSFVDRQVFALLVQPIKMDLQISDTAISVLYGLSFTLFYVIVGIPVARLADRSSRRNIIAASVFVWSLATALCGVAKNFTQLFVARVGVGAGEGGLGPAAYSMLADYFPPQRLPAAMGVYQVGVYMGGAAALLLGGALSTVIPPGESITLPLLGTMKGWHLVFLALGVPGVLLALLLLTVREPRRMEHKGSEAKVPLPQFFAHVNSRKMAYFGIGLGFALMILVGNGSAAWIPAFLERKYGWTTAQIGAVYGLIVFFCGTSGTLAGGLFAATLRKRGVELANLYAPLLGFVLLIPITIAYPLMATAHAALVLIGMMNFFAGFNFGGGLAALQELTPNRMRALVSAGYMLTINLIGAALGPTIIALCTDYWFGDPRRLHEAIALVCAVASPLSVVALLIGIRGYKAAKLQGL</sequence>
<dbReference type="PANTHER" id="PTHR23505">
    <property type="entry name" value="SPINSTER"/>
    <property type="match status" value="1"/>
</dbReference>
<feature type="transmembrane region" description="Helical" evidence="6">
    <location>
        <begin position="70"/>
        <end position="91"/>
    </location>
</feature>
<evidence type="ECO:0000256" key="3">
    <source>
        <dbReference type="ARBA" id="ARBA00022692"/>
    </source>
</evidence>
<proteinExistence type="predicted"/>
<evidence type="ECO:0000256" key="1">
    <source>
        <dbReference type="ARBA" id="ARBA00004141"/>
    </source>
</evidence>
<reference evidence="9" key="1">
    <citation type="journal article" date="2019" name="Int. J. Syst. Evol. Microbiol.">
        <title>The Global Catalogue of Microorganisms (GCM) 10K type strain sequencing project: providing services to taxonomists for standard genome sequencing and annotation.</title>
        <authorList>
            <consortium name="The Broad Institute Genomics Platform"/>
            <consortium name="The Broad Institute Genome Sequencing Center for Infectious Disease"/>
            <person name="Wu L."/>
            <person name="Ma J."/>
        </authorList>
    </citation>
    <scope>NUCLEOTIDE SEQUENCE [LARGE SCALE GENOMIC DNA]</scope>
    <source>
        <strain evidence="9">CGMCC 1.10759</strain>
    </source>
</reference>
<feature type="transmembrane region" description="Helical" evidence="6">
    <location>
        <begin position="32"/>
        <end position="49"/>
    </location>
</feature>
<feature type="transmembrane region" description="Helical" evidence="6">
    <location>
        <begin position="293"/>
        <end position="316"/>
    </location>
</feature>
<gene>
    <name evidence="8" type="ORF">ACFPN2_22670</name>
</gene>
<dbReference type="EMBL" id="JBHSDU010000010">
    <property type="protein sequence ID" value="MFC4311903.1"/>
    <property type="molecule type" value="Genomic_DNA"/>
</dbReference>
<accession>A0ABV8SZ42</accession>
<evidence type="ECO:0000313" key="9">
    <source>
        <dbReference type="Proteomes" id="UP001595904"/>
    </source>
</evidence>
<dbReference type="Pfam" id="PF07690">
    <property type="entry name" value="MFS_1"/>
    <property type="match status" value="1"/>
</dbReference>
<feature type="transmembrane region" description="Helical" evidence="6">
    <location>
        <begin position="425"/>
        <end position="445"/>
    </location>
</feature>
<feature type="transmembrane region" description="Helical" evidence="6">
    <location>
        <begin position="207"/>
        <end position="225"/>
    </location>
</feature>
<feature type="transmembrane region" description="Helical" evidence="6">
    <location>
        <begin position="388"/>
        <end position="410"/>
    </location>
</feature>
<dbReference type="SUPFAM" id="SSF103473">
    <property type="entry name" value="MFS general substrate transporter"/>
    <property type="match status" value="1"/>
</dbReference>
<comment type="caution">
    <text evidence="8">The sequence shown here is derived from an EMBL/GenBank/DDBJ whole genome shotgun (WGS) entry which is preliminary data.</text>
</comment>
<feature type="domain" description="Major facilitator superfamily (MFS) profile" evidence="7">
    <location>
        <begin position="36"/>
        <end position="449"/>
    </location>
</feature>
<evidence type="ECO:0000259" key="7">
    <source>
        <dbReference type="PROSITE" id="PS50850"/>
    </source>
</evidence>
<feature type="transmembrane region" description="Helical" evidence="6">
    <location>
        <begin position="328"/>
        <end position="348"/>
    </location>
</feature>
<dbReference type="InterPro" id="IPR036259">
    <property type="entry name" value="MFS_trans_sf"/>
</dbReference>
<keyword evidence="9" id="KW-1185">Reference proteome</keyword>
<dbReference type="InterPro" id="IPR011701">
    <property type="entry name" value="MFS"/>
</dbReference>